<dbReference type="InterPro" id="IPR010982">
    <property type="entry name" value="Lambda_DNA-bd_dom_sf"/>
</dbReference>
<protein>
    <recommendedName>
        <fullName evidence="1">HTH cro/C1-type domain-containing protein</fullName>
    </recommendedName>
</protein>
<name>A0A1Q8ZRM9_9HYPH</name>
<dbReference type="STRING" id="1867956.BJF95_09565"/>
<dbReference type="PROSITE" id="PS50943">
    <property type="entry name" value="HTH_CROC1"/>
    <property type="match status" value="1"/>
</dbReference>
<dbReference type="EMBL" id="MKIM01000027">
    <property type="protein sequence ID" value="OLP44719.1"/>
    <property type="molecule type" value="Genomic_DNA"/>
</dbReference>
<keyword evidence="3" id="KW-1185">Reference proteome</keyword>
<dbReference type="CDD" id="cd00093">
    <property type="entry name" value="HTH_XRE"/>
    <property type="match status" value="1"/>
</dbReference>
<dbReference type="Gene3D" id="1.10.260.40">
    <property type="entry name" value="lambda repressor-like DNA-binding domains"/>
    <property type="match status" value="1"/>
</dbReference>
<dbReference type="Proteomes" id="UP000186894">
    <property type="component" value="Unassembled WGS sequence"/>
</dbReference>
<accession>A0A1Q8ZRM9</accession>
<evidence type="ECO:0000313" key="3">
    <source>
        <dbReference type="Proteomes" id="UP000186894"/>
    </source>
</evidence>
<comment type="caution">
    <text evidence="2">The sequence shown here is derived from an EMBL/GenBank/DDBJ whole genome shotgun (WGS) entry which is preliminary data.</text>
</comment>
<gene>
    <name evidence="2" type="ORF">BJF95_09565</name>
</gene>
<dbReference type="InterPro" id="IPR001387">
    <property type="entry name" value="Cro/C1-type_HTH"/>
</dbReference>
<evidence type="ECO:0000313" key="2">
    <source>
        <dbReference type="EMBL" id="OLP44719.1"/>
    </source>
</evidence>
<sequence length="69" mass="8000">MHFIRKTLLNLSQSEFASILEVSQSTVSRWERGVAPSLDEMTKIRAVAILRGVEWQDRFFFEVPNESSK</sequence>
<dbReference type="SUPFAM" id="SSF47413">
    <property type="entry name" value="lambda repressor-like DNA-binding domains"/>
    <property type="match status" value="1"/>
</dbReference>
<reference evidence="2 3" key="1">
    <citation type="submission" date="2016-09" db="EMBL/GenBank/DDBJ databases">
        <title>Rhizobium oryziradicis sp. nov., isolated from the root of rice.</title>
        <authorList>
            <person name="Zhao J."/>
            <person name="Zhang X."/>
        </authorList>
    </citation>
    <scope>NUCLEOTIDE SEQUENCE [LARGE SCALE GENOMIC DNA]</scope>
    <source>
        <strain evidence="2 3">N19</strain>
    </source>
</reference>
<evidence type="ECO:0000259" key="1">
    <source>
        <dbReference type="PROSITE" id="PS50943"/>
    </source>
</evidence>
<dbReference type="GO" id="GO:0003677">
    <property type="term" value="F:DNA binding"/>
    <property type="evidence" value="ECO:0007669"/>
    <property type="project" value="InterPro"/>
</dbReference>
<proteinExistence type="predicted"/>
<dbReference type="AlphaFoldDB" id="A0A1Q8ZRM9"/>
<dbReference type="RefSeq" id="WP_425348700.1">
    <property type="nucleotide sequence ID" value="NZ_MKIM01000027.1"/>
</dbReference>
<dbReference type="Pfam" id="PF01381">
    <property type="entry name" value="HTH_3"/>
    <property type="match status" value="1"/>
</dbReference>
<organism evidence="2 3">
    <name type="scientific">Rhizobium oryziradicis</name>
    <dbReference type="NCBI Taxonomy" id="1867956"/>
    <lineage>
        <taxon>Bacteria</taxon>
        <taxon>Pseudomonadati</taxon>
        <taxon>Pseudomonadota</taxon>
        <taxon>Alphaproteobacteria</taxon>
        <taxon>Hyphomicrobiales</taxon>
        <taxon>Rhizobiaceae</taxon>
        <taxon>Rhizobium/Agrobacterium group</taxon>
        <taxon>Rhizobium</taxon>
    </lineage>
</organism>
<feature type="domain" description="HTH cro/C1-type" evidence="1">
    <location>
        <begin position="9"/>
        <end position="44"/>
    </location>
</feature>